<dbReference type="Proteomes" id="UP000236333">
    <property type="component" value="Unassembled WGS sequence"/>
</dbReference>
<evidence type="ECO:0000313" key="3">
    <source>
        <dbReference type="Proteomes" id="UP000236333"/>
    </source>
</evidence>
<evidence type="ECO:0000259" key="1">
    <source>
        <dbReference type="Pfam" id="PF00160"/>
    </source>
</evidence>
<evidence type="ECO:0000313" key="2">
    <source>
        <dbReference type="EMBL" id="PNH01053.1"/>
    </source>
</evidence>
<sequence>MEFEDSDEMMAYCQGTGRTYVAMSLAQAGSDELGTLVLELYTDIAPATCANFVGLVKGGQYSYEGLGSK</sequence>
<comment type="caution">
    <text evidence="2">The sequence shown here is derived from an EMBL/GenBank/DDBJ whole genome shotgun (WGS) entry which is preliminary data.</text>
</comment>
<reference evidence="2 3" key="1">
    <citation type="journal article" date="2017" name="Mol. Biol. Evol.">
        <title>The 4-celled Tetrabaena socialis nuclear genome reveals the essential components for genetic control of cell number at the origin of multicellularity in the volvocine lineage.</title>
        <authorList>
            <person name="Featherston J."/>
            <person name="Arakaki Y."/>
            <person name="Hanschen E.R."/>
            <person name="Ferris P.J."/>
            <person name="Michod R.E."/>
            <person name="Olson B.J.S.C."/>
            <person name="Nozaki H."/>
            <person name="Durand P.M."/>
        </authorList>
    </citation>
    <scope>NUCLEOTIDE SEQUENCE [LARGE SCALE GENOMIC DNA]</scope>
    <source>
        <strain evidence="2 3">NIES-571</strain>
    </source>
</reference>
<name>A0A2J7ZLB6_9CHLO</name>
<feature type="non-terminal residue" evidence="2">
    <location>
        <position position="69"/>
    </location>
</feature>
<accession>A0A2J7ZLB6</accession>
<keyword evidence="3" id="KW-1185">Reference proteome</keyword>
<dbReference type="Gene3D" id="2.40.100.10">
    <property type="entry name" value="Cyclophilin-like"/>
    <property type="match status" value="1"/>
</dbReference>
<gene>
    <name evidence="2" type="ORF">TSOC_013079</name>
</gene>
<dbReference type="GO" id="GO:0003755">
    <property type="term" value="F:peptidyl-prolyl cis-trans isomerase activity"/>
    <property type="evidence" value="ECO:0007669"/>
    <property type="project" value="InterPro"/>
</dbReference>
<dbReference type="SUPFAM" id="SSF50891">
    <property type="entry name" value="Cyclophilin-like"/>
    <property type="match status" value="1"/>
</dbReference>
<protein>
    <recommendedName>
        <fullName evidence="1">PPIase cyclophilin-type domain-containing protein</fullName>
    </recommendedName>
</protein>
<dbReference type="AlphaFoldDB" id="A0A2J7ZLB6"/>
<dbReference type="Pfam" id="PF00160">
    <property type="entry name" value="Pro_isomerase"/>
    <property type="match status" value="1"/>
</dbReference>
<feature type="domain" description="PPIase cyclophilin-type" evidence="1">
    <location>
        <begin position="32"/>
        <end position="62"/>
    </location>
</feature>
<dbReference type="InterPro" id="IPR002130">
    <property type="entry name" value="Cyclophilin-type_PPIase_dom"/>
</dbReference>
<proteinExistence type="predicted"/>
<dbReference type="OrthoDB" id="408413at2759"/>
<dbReference type="InterPro" id="IPR029000">
    <property type="entry name" value="Cyclophilin-like_dom_sf"/>
</dbReference>
<dbReference type="EMBL" id="PGGS01001036">
    <property type="protein sequence ID" value="PNH01053.1"/>
    <property type="molecule type" value="Genomic_DNA"/>
</dbReference>
<organism evidence="2 3">
    <name type="scientific">Tetrabaena socialis</name>
    <dbReference type="NCBI Taxonomy" id="47790"/>
    <lineage>
        <taxon>Eukaryota</taxon>
        <taxon>Viridiplantae</taxon>
        <taxon>Chlorophyta</taxon>
        <taxon>core chlorophytes</taxon>
        <taxon>Chlorophyceae</taxon>
        <taxon>CS clade</taxon>
        <taxon>Chlamydomonadales</taxon>
        <taxon>Tetrabaenaceae</taxon>
        <taxon>Tetrabaena</taxon>
    </lineage>
</organism>